<protein>
    <submittedName>
        <fullName evidence="5">MBL fold metallo-hydrolase</fullName>
    </submittedName>
</protein>
<dbReference type="PANTHER" id="PTHR42951">
    <property type="entry name" value="METALLO-BETA-LACTAMASE DOMAIN-CONTAINING"/>
    <property type="match status" value="1"/>
</dbReference>
<sequence length="333" mass="37229">MRWIALRCGFNNRNQYKKEGDFKMFRKKSSIGVMLLLCFTLVLSACAGKANTTNNESKEEPKKQATELKITPFNPGENGLFSVSSSLIEGPKEVVLVDAQFEKSNAEKLVKMIQDTGKKLTTVYVSHKDPDFYFGLSAIRKAFPDVKIVATPATVEGIKATIKIKNDFWSPILKENAPTELIVPDVLDGDKLTVDGETVQIVGLNGSDPSHTVLWVPSKKTILGGVPIYENLHVWMADNQTPESRDHWREILKQILDLKPERVIPGHYLGKSSENTSSVTFTRDYIAKFEEAAKQSKNSAELIAAMKKDYPNFKNTSDLEMGAQVMKGERSWP</sequence>
<dbReference type="Gene3D" id="3.60.15.10">
    <property type="entry name" value="Ribonuclease Z/Hydroxyacylglutathione hydrolase-like"/>
    <property type="match status" value="1"/>
</dbReference>
<evidence type="ECO:0000256" key="1">
    <source>
        <dbReference type="ARBA" id="ARBA00034221"/>
    </source>
</evidence>
<feature type="domain" description="Metallo-beta-lactamase" evidence="4">
    <location>
        <begin position="82"/>
        <end position="267"/>
    </location>
</feature>
<evidence type="ECO:0000256" key="3">
    <source>
        <dbReference type="ARBA" id="ARBA00048505"/>
    </source>
</evidence>
<gene>
    <name evidence="5" type="ORF">M5X04_22665</name>
</gene>
<dbReference type="InterPro" id="IPR036866">
    <property type="entry name" value="RibonucZ/Hydroxyglut_hydro"/>
</dbReference>
<comment type="catalytic activity">
    <reaction evidence="1">
        <text>3',5'-cyclic CMP + H2O = CMP + H(+)</text>
        <dbReference type="Rhea" id="RHEA:72675"/>
        <dbReference type="ChEBI" id="CHEBI:15377"/>
        <dbReference type="ChEBI" id="CHEBI:15378"/>
        <dbReference type="ChEBI" id="CHEBI:58003"/>
        <dbReference type="ChEBI" id="CHEBI:60377"/>
    </reaction>
    <physiologicalReaction direction="left-to-right" evidence="1">
        <dbReference type="Rhea" id="RHEA:72676"/>
    </physiologicalReaction>
</comment>
<dbReference type="Pfam" id="PF00753">
    <property type="entry name" value="Lactamase_B"/>
    <property type="match status" value="1"/>
</dbReference>
<evidence type="ECO:0000256" key="2">
    <source>
        <dbReference type="ARBA" id="ARBA00034301"/>
    </source>
</evidence>
<dbReference type="PANTHER" id="PTHR42951:SF14">
    <property type="entry name" value="METALLO-BETA-LACTAMASE SUPERFAMILY PROTEIN"/>
    <property type="match status" value="1"/>
</dbReference>
<comment type="catalytic activity">
    <reaction evidence="3">
        <text>3',5'-cyclic UMP + H2O = UMP + H(+)</text>
        <dbReference type="Rhea" id="RHEA:70575"/>
        <dbReference type="ChEBI" id="CHEBI:15377"/>
        <dbReference type="ChEBI" id="CHEBI:15378"/>
        <dbReference type="ChEBI" id="CHEBI:57865"/>
        <dbReference type="ChEBI" id="CHEBI:184387"/>
    </reaction>
    <physiologicalReaction direction="left-to-right" evidence="3">
        <dbReference type="Rhea" id="RHEA:70576"/>
    </physiologicalReaction>
</comment>
<dbReference type="SUPFAM" id="SSF56281">
    <property type="entry name" value="Metallo-hydrolase/oxidoreductase"/>
    <property type="match status" value="1"/>
</dbReference>
<evidence type="ECO:0000313" key="6">
    <source>
        <dbReference type="Proteomes" id="UP001527090"/>
    </source>
</evidence>
<dbReference type="Proteomes" id="UP001527090">
    <property type="component" value="Unassembled WGS sequence"/>
</dbReference>
<organism evidence="5 6">
    <name type="scientific">Paenibacillus alvei</name>
    <name type="common">Bacillus alvei</name>
    <dbReference type="NCBI Taxonomy" id="44250"/>
    <lineage>
        <taxon>Bacteria</taxon>
        <taxon>Bacillati</taxon>
        <taxon>Bacillota</taxon>
        <taxon>Bacilli</taxon>
        <taxon>Bacillales</taxon>
        <taxon>Paenibacillaceae</taxon>
        <taxon>Paenibacillus</taxon>
    </lineage>
</organism>
<dbReference type="InterPro" id="IPR001279">
    <property type="entry name" value="Metallo-B-lactamas"/>
</dbReference>
<dbReference type="RefSeq" id="WP_268632726.1">
    <property type="nucleotide sequence ID" value="NZ_JAMDLY010000019.1"/>
</dbReference>
<evidence type="ECO:0000313" key="5">
    <source>
        <dbReference type="EMBL" id="MCY9532115.1"/>
    </source>
</evidence>
<dbReference type="EMBL" id="JAMDLY010000019">
    <property type="protein sequence ID" value="MCY9532115.1"/>
    <property type="molecule type" value="Genomic_DNA"/>
</dbReference>
<accession>A0ABT4EG86</accession>
<dbReference type="InterPro" id="IPR050855">
    <property type="entry name" value="NDM-1-like"/>
</dbReference>
<keyword evidence="6" id="KW-1185">Reference proteome</keyword>
<comment type="function">
    <text evidence="2">Counteracts the endogenous Pycsar antiviral defense system. Phosphodiesterase that enables metal-dependent hydrolysis of host cyclic nucleotide Pycsar defense signals such as cCMP and cUMP.</text>
</comment>
<dbReference type="CDD" id="cd07739">
    <property type="entry name" value="metallo-hydrolase-like_MBL-fold"/>
    <property type="match status" value="1"/>
</dbReference>
<proteinExistence type="predicted"/>
<dbReference type="SMART" id="SM00849">
    <property type="entry name" value="Lactamase_B"/>
    <property type="match status" value="1"/>
</dbReference>
<evidence type="ECO:0000259" key="4">
    <source>
        <dbReference type="SMART" id="SM00849"/>
    </source>
</evidence>
<comment type="caution">
    <text evidence="5">The sequence shown here is derived from an EMBL/GenBank/DDBJ whole genome shotgun (WGS) entry which is preliminary data.</text>
</comment>
<name>A0ABT4EG86_PAEAL</name>
<reference evidence="5 6" key="1">
    <citation type="submission" date="2022-05" db="EMBL/GenBank/DDBJ databases">
        <title>Genome Sequencing of Bee-Associated Microbes.</title>
        <authorList>
            <person name="Dunlap C."/>
        </authorList>
    </citation>
    <scope>NUCLEOTIDE SEQUENCE [LARGE SCALE GENOMIC DNA]</scope>
    <source>
        <strain evidence="5 6">NRRL NRS-750</strain>
    </source>
</reference>